<feature type="region of interest" description="Disordered" evidence="6">
    <location>
        <begin position="540"/>
        <end position="561"/>
    </location>
</feature>
<sequence length="669" mass="75056">MDSDVCVVTDVDTDSLDSFVMEPEVVELETSCDTVSAYCAEDGNQGRKNNRVSSPNTSEIIKTTGHEDPQSCPSSDSAQQPVFKVTFRDESVSRQYRREIKDFLHTLLRTKPVCKADTNDVSLTLEIWDDEVDSMKEEDVLLNIENEDNSEQYEDNFLFTIDKQPNVIKNDLDVPTYGQKYESTFEESKRNTKRSAMPKLNCFNCTGYHNMRDCPLPRNQSVINKNRKEFAKNSTAARYHVSEDQRFSHMIPGQLSQKLRKALGLKDNQLPKHIYRMREFGYPPGWLEEARLQHSGLTLFNSDGVAENDVNEEEGEIIANTDRDQYDVQKIYDFPGFNVPPPPGTSDECRKYWAPQMQPNHSKNMMLLRLQGRLADGYKRKKLKLPAPIVNNIRNVSDMDIDDAEAGNVMGSELINGHFLIPPLPKGFIPPLPKDFIPPLPKDFIPPLPKESVEGPPAPPPPLPPELLQIDSDSQLQEPSLESADDNLMTNSLSLSELEKTKEVLLMEIEKTNSQSNSHSMLIKNDSVSLSETSISSITATSSTYGRSPNEDSLKSDLPCNSNTSLTSDFNTTLDTSDIDKMPECNSTPLKSPNSSRASVRSTYVGTPILSSTSPYSKLPSSEKFSKGICDVMNFENLPDSTADDCIFDYCTWKISYATNLDLVVISQI</sequence>
<dbReference type="PANTHER" id="PTHR13316:SF0">
    <property type="entry name" value="ZINC FINGER CCHC DOMAIN-CONTAINING PROTEIN 8"/>
    <property type="match status" value="1"/>
</dbReference>
<dbReference type="GO" id="GO:0003723">
    <property type="term" value="F:RNA binding"/>
    <property type="evidence" value="ECO:0007669"/>
    <property type="project" value="TreeGrafter"/>
</dbReference>
<feature type="region of interest" description="Disordered" evidence="6">
    <location>
        <begin position="43"/>
        <end position="79"/>
    </location>
</feature>
<feature type="region of interest" description="Disordered" evidence="6">
    <location>
        <begin position="443"/>
        <end position="469"/>
    </location>
</feature>
<reference evidence="8 9" key="1">
    <citation type="submission" date="2023-03" db="EMBL/GenBank/DDBJ databases">
        <title>High recombination rates correlate with genetic variation in Cardiocondyla obscurior ants.</title>
        <authorList>
            <person name="Errbii M."/>
        </authorList>
    </citation>
    <scope>NUCLEOTIDE SEQUENCE [LARGE SCALE GENOMIC DNA]</scope>
    <source>
        <strain evidence="8">Alpha-2009</strain>
        <tissue evidence="8">Whole body</tissue>
    </source>
</reference>
<comment type="caution">
    <text evidence="8">The sequence shown here is derived from an EMBL/GenBank/DDBJ whole genome shotgun (WGS) entry which is preliminary data.</text>
</comment>
<dbReference type="SMART" id="SM00581">
    <property type="entry name" value="PSP"/>
    <property type="match status" value="1"/>
</dbReference>
<keyword evidence="2" id="KW-0479">Metal-binding</keyword>
<keyword evidence="4" id="KW-0862">Zinc</keyword>
<keyword evidence="9" id="KW-1185">Reference proteome</keyword>
<protein>
    <recommendedName>
        <fullName evidence="7">PSP proline-rich domain-containing protein</fullName>
    </recommendedName>
</protein>
<accession>A0AAW2G8K0</accession>
<dbReference type="GO" id="GO:0008270">
    <property type="term" value="F:zinc ion binding"/>
    <property type="evidence" value="ECO:0007669"/>
    <property type="project" value="UniProtKB-KW"/>
</dbReference>
<evidence type="ECO:0000259" key="7">
    <source>
        <dbReference type="SMART" id="SM00581"/>
    </source>
</evidence>
<evidence type="ECO:0000313" key="8">
    <source>
        <dbReference type="EMBL" id="KAL0122371.1"/>
    </source>
</evidence>
<dbReference type="Pfam" id="PF04046">
    <property type="entry name" value="PSP"/>
    <property type="match status" value="1"/>
</dbReference>
<feature type="domain" description="PSP proline-rich" evidence="7">
    <location>
        <begin position="247"/>
        <end position="299"/>
    </location>
</feature>
<evidence type="ECO:0000256" key="1">
    <source>
        <dbReference type="ARBA" id="ARBA00004123"/>
    </source>
</evidence>
<dbReference type="EMBL" id="JADYXP020000006">
    <property type="protein sequence ID" value="KAL0122371.1"/>
    <property type="molecule type" value="Genomic_DNA"/>
</dbReference>
<keyword evidence="5" id="KW-0539">Nucleus</keyword>
<evidence type="ECO:0000256" key="6">
    <source>
        <dbReference type="SAM" id="MobiDB-lite"/>
    </source>
</evidence>
<evidence type="ECO:0000313" key="9">
    <source>
        <dbReference type="Proteomes" id="UP001430953"/>
    </source>
</evidence>
<dbReference type="GO" id="GO:0071013">
    <property type="term" value="C:catalytic step 2 spliceosome"/>
    <property type="evidence" value="ECO:0007669"/>
    <property type="project" value="TreeGrafter"/>
</dbReference>
<keyword evidence="3" id="KW-0863">Zinc-finger</keyword>
<feature type="compositionally biased region" description="Pro residues" evidence="6">
    <location>
        <begin position="456"/>
        <end position="465"/>
    </location>
</feature>
<evidence type="ECO:0000256" key="3">
    <source>
        <dbReference type="ARBA" id="ARBA00022771"/>
    </source>
</evidence>
<gene>
    <name evidence="8" type="ORF">PUN28_007238</name>
</gene>
<proteinExistence type="predicted"/>
<comment type="subcellular location">
    <subcellularLocation>
        <location evidence="1">Nucleus</location>
    </subcellularLocation>
</comment>
<dbReference type="Proteomes" id="UP001430953">
    <property type="component" value="Unassembled WGS sequence"/>
</dbReference>
<evidence type="ECO:0000256" key="4">
    <source>
        <dbReference type="ARBA" id="ARBA00022833"/>
    </source>
</evidence>
<dbReference type="InterPro" id="IPR006568">
    <property type="entry name" value="PSP_pro-rich"/>
</dbReference>
<evidence type="ECO:0000256" key="5">
    <source>
        <dbReference type="ARBA" id="ARBA00023242"/>
    </source>
</evidence>
<name>A0AAW2G8K0_9HYME</name>
<feature type="compositionally biased region" description="Polar residues" evidence="6">
    <location>
        <begin position="51"/>
        <end position="61"/>
    </location>
</feature>
<organism evidence="8 9">
    <name type="scientific">Cardiocondyla obscurior</name>
    <dbReference type="NCBI Taxonomy" id="286306"/>
    <lineage>
        <taxon>Eukaryota</taxon>
        <taxon>Metazoa</taxon>
        <taxon>Ecdysozoa</taxon>
        <taxon>Arthropoda</taxon>
        <taxon>Hexapoda</taxon>
        <taxon>Insecta</taxon>
        <taxon>Pterygota</taxon>
        <taxon>Neoptera</taxon>
        <taxon>Endopterygota</taxon>
        <taxon>Hymenoptera</taxon>
        <taxon>Apocrita</taxon>
        <taxon>Aculeata</taxon>
        <taxon>Formicoidea</taxon>
        <taxon>Formicidae</taxon>
        <taxon>Myrmicinae</taxon>
        <taxon>Cardiocondyla</taxon>
    </lineage>
</organism>
<evidence type="ECO:0000256" key="2">
    <source>
        <dbReference type="ARBA" id="ARBA00022723"/>
    </source>
</evidence>
<dbReference type="AlphaFoldDB" id="A0AAW2G8K0"/>
<dbReference type="InterPro" id="IPR052115">
    <property type="entry name" value="NEXT_complex_subunit_ZCCHC8"/>
</dbReference>
<dbReference type="PANTHER" id="PTHR13316">
    <property type="entry name" value="ZINC FINGER, CCHC DOMAIN CONTAINING 8"/>
    <property type="match status" value="1"/>
</dbReference>